<feature type="transmembrane region" description="Helical" evidence="2">
    <location>
        <begin position="95"/>
        <end position="116"/>
    </location>
</feature>
<dbReference type="InterPro" id="IPR051474">
    <property type="entry name" value="Anti-sigma-K/W_factor"/>
</dbReference>
<sequence>MDIQEYISSGIIELYVLGMLSEQEAAEVRAYARQYREVQQAIEMYEQTLEQYASLHAVQPPAVLKEKIWQKLQSSSSRVSAGSGRRLLQHPIMPYLMAACVILLIGSVILNVMFYAQYQHVREETEKLQAQQAHLQQQVSQYALALQILQTPDYTPVLLKGVAQHPDFMATVYWNKNNGEVYLLPNLMPPPPTGKQYQLWAIIDGKPVSAGIYPTAPSDIPVQKMAVIKQPVQAFAITLEKEGGSPTPTLSAMYVMGKVNG</sequence>
<keyword evidence="2" id="KW-0472">Membrane</keyword>
<dbReference type="Proteomes" id="UP000199537">
    <property type="component" value="Unassembled WGS sequence"/>
</dbReference>
<dbReference type="RefSeq" id="WP_092459951.1">
    <property type="nucleotide sequence ID" value="NZ_FPCJ01000001.1"/>
</dbReference>
<dbReference type="GO" id="GO:0006417">
    <property type="term" value="P:regulation of translation"/>
    <property type="evidence" value="ECO:0007669"/>
    <property type="project" value="TreeGrafter"/>
</dbReference>
<evidence type="ECO:0000256" key="1">
    <source>
        <dbReference type="SAM" id="Coils"/>
    </source>
</evidence>
<evidence type="ECO:0000313" key="4">
    <source>
        <dbReference type="EMBL" id="SFV33762.1"/>
    </source>
</evidence>
<dbReference type="OrthoDB" id="1420916at2"/>
<dbReference type="EMBL" id="FPCJ01000001">
    <property type="protein sequence ID" value="SFV33762.1"/>
    <property type="molecule type" value="Genomic_DNA"/>
</dbReference>
<dbReference type="AlphaFoldDB" id="A0A1I7NGF9"/>
<evidence type="ECO:0000313" key="5">
    <source>
        <dbReference type="Proteomes" id="UP000199537"/>
    </source>
</evidence>
<dbReference type="GO" id="GO:0016989">
    <property type="term" value="F:sigma factor antagonist activity"/>
    <property type="evidence" value="ECO:0007669"/>
    <property type="project" value="TreeGrafter"/>
</dbReference>
<dbReference type="STRING" id="1393122.SAMN05660895_1803"/>
<keyword evidence="2" id="KW-0812">Transmembrane</keyword>
<evidence type="ECO:0000256" key="2">
    <source>
        <dbReference type="SAM" id="Phobius"/>
    </source>
</evidence>
<reference evidence="5" key="1">
    <citation type="submission" date="2016-10" db="EMBL/GenBank/DDBJ databases">
        <authorList>
            <person name="Varghese N."/>
            <person name="Submissions S."/>
        </authorList>
    </citation>
    <scope>NUCLEOTIDE SEQUENCE [LARGE SCALE GENOMIC DNA]</scope>
    <source>
        <strain evidence="5">DSM 14807</strain>
    </source>
</reference>
<keyword evidence="5" id="KW-1185">Reference proteome</keyword>
<keyword evidence="1" id="KW-0175">Coiled coil</keyword>
<organism evidence="4 5">
    <name type="scientific">Thermoflavifilum thermophilum</name>
    <dbReference type="NCBI Taxonomy" id="1393122"/>
    <lineage>
        <taxon>Bacteria</taxon>
        <taxon>Pseudomonadati</taxon>
        <taxon>Bacteroidota</taxon>
        <taxon>Chitinophagia</taxon>
        <taxon>Chitinophagales</taxon>
        <taxon>Chitinophagaceae</taxon>
        <taxon>Thermoflavifilum</taxon>
    </lineage>
</organism>
<evidence type="ECO:0000259" key="3">
    <source>
        <dbReference type="Pfam" id="PF10099"/>
    </source>
</evidence>
<dbReference type="PANTHER" id="PTHR37461">
    <property type="entry name" value="ANTI-SIGMA-K FACTOR RSKA"/>
    <property type="match status" value="1"/>
</dbReference>
<accession>A0A1I7NGF9</accession>
<dbReference type="InterPro" id="IPR018764">
    <property type="entry name" value="RskA_C"/>
</dbReference>
<protein>
    <submittedName>
        <fullName evidence="4">Anti-sigma-K factor RskA</fullName>
    </submittedName>
</protein>
<dbReference type="PANTHER" id="PTHR37461:SF1">
    <property type="entry name" value="ANTI-SIGMA-K FACTOR RSKA"/>
    <property type="match status" value="1"/>
</dbReference>
<name>A0A1I7NGF9_9BACT</name>
<feature type="domain" description="Anti-sigma K factor RskA C-terminal" evidence="3">
    <location>
        <begin position="97"/>
        <end position="249"/>
    </location>
</feature>
<feature type="coiled-coil region" evidence="1">
    <location>
        <begin position="28"/>
        <end position="55"/>
    </location>
</feature>
<gene>
    <name evidence="4" type="ORF">SAMN05660895_1803</name>
</gene>
<dbReference type="GO" id="GO:0005886">
    <property type="term" value="C:plasma membrane"/>
    <property type="evidence" value="ECO:0007669"/>
    <property type="project" value="InterPro"/>
</dbReference>
<proteinExistence type="predicted"/>
<dbReference type="Pfam" id="PF10099">
    <property type="entry name" value="RskA_C"/>
    <property type="match status" value="1"/>
</dbReference>
<keyword evidence="2" id="KW-1133">Transmembrane helix</keyword>